<dbReference type="PIRSF" id="PIRSF000854">
    <property type="entry name" value="PEP_synthase"/>
    <property type="match status" value="1"/>
</dbReference>
<dbReference type="InterPro" id="IPR002192">
    <property type="entry name" value="PPDK_AMP/ATP-bd"/>
</dbReference>
<comment type="similarity">
    <text evidence="4 15">Belongs to the PEP-utilizing enzyme family.</text>
</comment>
<dbReference type="Pfam" id="PF02896">
    <property type="entry name" value="PEP-utilizers_C"/>
    <property type="match status" value="1"/>
</dbReference>
<evidence type="ECO:0000313" key="20">
    <source>
        <dbReference type="Proteomes" id="UP000613030"/>
    </source>
</evidence>
<dbReference type="Gene3D" id="3.30.470.20">
    <property type="entry name" value="ATP-grasp fold, B domain"/>
    <property type="match status" value="1"/>
</dbReference>
<dbReference type="RefSeq" id="WP_202011865.1">
    <property type="nucleotide sequence ID" value="NZ_JAERRB010000005.1"/>
</dbReference>
<feature type="domain" description="PEP-utilising enzyme mobile" evidence="16">
    <location>
        <begin position="382"/>
        <end position="452"/>
    </location>
</feature>
<dbReference type="NCBIfam" id="TIGR01418">
    <property type="entry name" value="PEP_synth"/>
    <property type="match status" value="1"/>
</dbReference>
<name>A0ABS1KU81_9BACT</name>
<dbReference type="EMBL" id="JAERRB010000005">
    <property type="protein sequence ID" value="MBL0743024.1"/>
    <property type="molecule type" value="Genomic_DNA"/>
</dbReference>
<keyword evidence="12 15" id="KW-0460">Magnesium</keyword>
<dbReference type="Gene3D" id="3.20.20.60">
    <property type="entry name" value="Phosphoenolpyruvate-binding domains"/>
    <property type="match status" value="1"/>
</dbReference>
<dbReference type="InterPro" id="IPR018274">
    <property type="entry name" value="PEP_util_AS"/>
</dbReference>
<evidence type="ECO:0000256" key="11">
    <source>
        <dbReference type="ARBA" id="ARBA00022840"/>
    </source>
</evidence>
<protein>
    <recommendedName>
        <fullName evidence="6 15">Phosphoenolpyruvate synthase</fullName>
        <shortName evidence="15">PEP synthase</shortName>
        <ecNumber evidence="5 15">2.7.9.2</ecNumber>
    </recommendedName>
    <alternativeName>
        <fullName evidence="13 15">Pyruvate, water dikinase</fullName>
    </alternativeName>
</protein>
<evidence type="ECO:0000256" key="8">
    <source>
        <dbReference type="ARBA" id="ARBA00022723"/>
    </source>
</evidence>
<dbReference type="InterPro" id="IPR006319">
    <property type="entry name" value="PEP_synth"/>
</dbReference>
<sequence length="797" mass="87492">MKNVTIPFSRLSLRDLAQVGGKNASLGEMIQALMPLGVQVPAGFAVTVEAYNEYLSFNSLSKPLENVLATLDRKELTNLADVGRVCRELIMKGNIPERVEKEIRVAYNDLMEFGLNPTLAVRSSATAEDSATTSFAGQHESFLNVTGSNHVLEAVKRCYASLFNDRAIKYRIDNGFADMQVALSVGVQVMVRSDVGSAGVIFTIEPETGNENLIYVTGAWGLGESVVQGAVNTDEFYLFKPALREGKQAIVYRTLGAKQQMLVYGNAPAKKTEFKDTPPALRDQFVLNNADLEQLGKWCLAIENHYGMPMDIEWAKDGITGKLFIVQARPETVHSQHRNVALTEYSLETKATPLVVGKAVGRTIVSGRVVIVKSLADSGKVKAGDIIVADITNPDWNALLRKAICIVTNKGGRTSHASIVARELGIPAVVGTLTATEKLVDGQTVTVSCADGDQGCVYDGRLPWQEKEVPMEVLGETATRPMFILADPLKALEYAAYPNRGVGLLRMEFMINNTIQVHPMALVNYTSLPEDGVKRQIDALTRHYTDKTQFFVDRLAESIGLVAAAFYPKDVIVRMSDFKTNEYAKLLGGAVFEPHEENPMLGFRGASRYYDDRYRAGFALECQALKKVREQMALQNVKIMIPFCRTLEEARKVLAVMREFGLERNVNGLQVYVMAEIPSNVLLARKFAALFDGFSIGSNDLTQLTLGLDRDSAIVSHLFDENDEAVKYLIKTLIEAAHAEGVSVGLCGQAPSDYPQFARFLVECGIDSISFNPDALIRGIQNIVEAEKMVEANLAAS</sequence>
<dbReference type="InterPro" id="IPR008279">
    <property type="entry name" value="PEP-util_enz_mobile_dom"/>
</dbReference>
<dbReference type="SUPFAM" id="SSF52009">
    <property type="entry name" value="Phosphohistidine domain"/>
    <property type="match status" value="1"/>
</dbReference>
<keyword evidence="20" id="KW-1185">Reference proteome</keyword>
<dbReference type="Pfam" id="PF01326">
    <property type="entry name" value="PPDK_N"/>
    <property type="match status" value="1"/>
</dbReference>
<evidence type="ECO:0000256" key="7">
    <source>
        <dbReference type="ARBA" id="ARBA00022679"/>
    </source>
</evidence>
<dbReference type="Gene3D" id="3.30.1490.20">
    <property type="entry name" value="ATP-grasp fold, A domain"/>
    <property type="match status" value="1"/>
</dbReference>
<dbReference type="SUPFAM" id="SSF51621">
    <property type="entry name" value="Phosphoenolpyruvate/pyruvate domain"/>
    <property type="match status" value="1"/>
</dbReference>
<evidence type="ECO:0000259" key="16">
    <source>
        <dbReference type="Pfam" id="PF00391"/>
    </source>
</evidence>
<evidence type="ECO:0000256" key="14">
    <source>
        <dbReference type="ARBA" id="ARBA00047700"/>
    </source>
</evidence>
<keyword evidence="11 15" id="KW-0067">ATP-binding</keyword>
<evidence type="ECO:0000259" key="18">
    <source>
        <dbReference type="Pfam" id="PF02896"/>
    </source>
</evidence>
<evidence type="ECO:0000256" key="3">
    <source>
        <dbReference type="ARBA" id="ARBA00004742"/>
    </source>
</evidence>
<dbReference type="InterPro" id="IPR015813">
    <property type="entry name" value="Pyrv/PenolPyrv_kinase-like_dom"/>
</dbReference>
<comment type="caution">
    <text evidence="19">The sequence shown here is derived from an EMBL/GenBank/DDBJ whole genome shotgun (WGS) entry which is preliminary data.</text>
</comment>
<feature type="domain" description="PEP-utilising enzyme C-terminal" evidence="18">
    <location>
        <begin position="488"/>
        <end position="779"/>
    </location>
</feature>
<dbReference type="PANTHER" id="PTHR43030">
    <property type="entry name" value="PHOSPHOENOLPYRUVATE SYNTHASE"/>
    <property type="match status" value="1"/>
</dbReference>
<keyword evidence="10 15" id="KW-0418">Kinase</keyword>
<dbReference type="InterPro" id="IPR036637">
    <property type="entry name" value="Phosphohistidine_dom_sf"/>
</dbReference>
<comment type="catalytic activity">
    <reaction evidence="14 15">
        <text>pyruvate + ATP + H2O = phosphoenolpyruvate + AMP + phosphate + 2 H(+)</text>
        <dbReference type="Rhea" id="RHEA:11364"/>
        <dbReference type="ChEBI" id="CHEBI:15361"/>
        <dbReference type="ChEBI" id="CHEBI:15377"/>
        <dbReference type="ChEBI" id="CHEBI:15378"/>
        <dbReference type="ChEBI" id="CHEBI:30616"/>
        <dbReference type="ChEBI" id="CHEBI:43474"/>
        <dbReference type="ChEBI" id="CHEBI:58702"/>
        <dbReference type="ChEBI" id="CHEBI:456215"/>
        <dbReference type="EC" id="2.7.9.2"/>
    </reaction>
</comment>
<evidence type="ECO:0000256" key="1">
    <source>
        <dbReference type="ARBA" id="ARBA00001946"/>
    </source>
</evidence>
<keyword evidence="7 15" id="KW-0808">Transferase</keyword>
<comment type="function">
    <text evidence="2 15">Catalyzes the phosphorylation of pyruvate to phosphoenolpyruvate.</text>
</comment>
<evidence type="ECO:0000256" key="9">
    <source>
        <dbReference type="ARBA" id="ARBA00022741"/>
    </source>
</evidence>
<dbReference type="PROSITE" id="PS00370">
    <property type="entry name" value="PEP_ENZYMES_PHOS_SITE"/>
    <property type="match status" value="1"/>
</dbReference>
<dbReference type="InterPro" id="IPR000121">
    <property type="entry name" value="PEP_util_C"/>
</dbReference>
<dbReference type="PANTHER" id="PTHR43030:SF1">
    <property type="entry name" value="PHOSPHOENOLPYRUVATE SYNTHASE"/>
    <property type="match status" value="1"/>
</dbReference>
<dbReference type="PROSITE" id="PS00742">
    <property type="entry name" value="PEP_ENZYMES_2"/>
    <property type="match status" value="1"/>
</dbReference>
<evidence type="ECO:0000256" key="10">
    <source>
        <dbReference type="ARBA" id="ARBA00022777"/>
    </source>
</evidence>
<comment type="pathway">
    <text evidence="3 15">Carbohydrate biosynthesis; gluconeogenesis.</text>
</comment>
<dbReference type="InterPro" id="IPR040442">
    <property type="entry name" value="Pyrv_kinase-like_dom_sf"/>
</dbReference>
<evidence type="ECO:0000313" key="19">
    <source>
        <dbReference type="EMBL" id="MBL0743024.1"/>
    </source>
</evidence>
<evidence type="ECO:0000256" key="4">
    <source>
        <dbReference type="ARBA" id="ARBA00007837"/>
    </source>
</evidence>
<dbReference type="InterPro" id="IPR023151">
    <property type="entry name" value="PEP_util_CS"/>
</dbReference>
<proteinExistence type="inferred from homology"/>
<keyword evidence="8 15" id="KW-0479">Metal-binding</keyword>
<gene>
    <name evidence="19" type="primary">ppsA</name>
    <name evidence="19" type="ORF">JI741_17475</name>
</gene>
<organism evidence="19 20">
    <name type="scientific">Chryseolinea lacunae</name>
    <dbReference type="NCBI Taxonomy" id="2801331"/>
    <lineage>
        <taxon>Bacteria</taxon>
        <taxon>Pseudomonadati</taxon>
        <taxon>Bacteroidota</taxon>
        <taxon>Cytophagia</taxon>
        <taxon>Cytophagales</taxon>
        <taxon>Fulvivirgaceae</taxon>
        <taxon>Chryseolinea</taxon>
    </lineage>
</organism>
<dbReference type="SUPFAM" id="SSF56059">
    <property type="entry name" value="Glutathione synthetase ATP-binding domain-like"/>
    <property type="match status" value="1"/>
</dbReference>
<dbReference type="InterPro" id="IPR013815">
    <property type="entry name" value="ATP_grasp_subdomain_1"/>
</dbReference>
<evidence type="ECO:0000256" key="6">
    <source>
        <dbReference type="ARBA" id="ARBA00021623"/>
    </source>
</evidence>
<dbReference type="Pfam" id="PF00391">
    <property type="entry name" value="PEP-utilizers"/>
    <property type="match status" value="1"/>
</dbReference>
<evidence type="ECO:0000256" key="5">
    <source>
        <dbReference type="ARBA" id="ARBA00011996"/>
    </source>
</evidence>
<dbReference type="GO" id="GO:0008986">
    <property type="term" value="F:pyruvate, water dikinase activity"/>
    <property type="evidence" value="ECO:0007669"/>
    <property type="project" value="UniProtKB-EC"/>
</dbReference>
<comment type="cofactor">
    <cofactor evidence="1 15">
        <name>Mg(2+)</name>
        <dbReference type="ChEBI" id="CHEBI:18420"/>
    </cofactor>
</comment>
<evidence type="ECO:0000256" key="12">
    <source>
        <dbReference type="ARBA" id="ARBA00022842"/>
    </source>
</evidence>
<keyword evidence="9 15" id="KW-0547">Nucleotide-binding</keyword>
<dbReference type="Proteomes" id="UP000613030">
    <property type="component" value="Unassembled WGS sequence"/>
</dbReference>
<evidence type="ECO:0000256" key="13">
    <source>
        <dbReference type="ARBA" id="ARBA00033470"/>
    </source>
</evidence>
<accession>A0ABS1KU81</accession>
<reference evidence="19 20" key="1">
    <citation type="submission" date="2021-01" db="EMBL/GenBank/DDBJ databases">
        <title>Chryseolinea sp. Jin1 Genome sequencing and assembly.</title>
        <authorList>
            <person name="Kim I."/>
        </authorList>
    </citation>
    <scope>NUCLEOTIDE SEQUENCE [LARGE SCALE GENOMIC DNA]</scope>
    <source>
        <strain evidence="19 20">Jin1</strain>
    </source>
</reference>
<evidence type="ECO:0000256" key="15">
    <source>
        <dbReference type="PIRNR" id="PIRNR000854"/>
    </source>
</evidence>
<dbReference type="EC" id="2.7.9.2" evidence="5 15"/>
<dbReference type="Gene3D" id="3.50.30.10">
    <property type="entry name" value="Phosphohistidine domain"/>
    <property type="match status" value="1"/>
</dbReference>
<feature type="domain" description="Pyruvate phosphate dikinase AMP/ATP-binding" evidence="17">
    <location>
        <begin position="18"/>
        <end position="341"/>
    </location>
</feature>
<evidence type="ECO:0000256" key="2">
    <source>
        <dbReference type="ARBA" id="ARBA00002988"/>
    </source>
</evidence>
<dbReference type="NCBIfam" id="NF005057">
    <property type="entry name" value="PRK06464.1"/>
    <property type="match status" value="1"/>
</dbReference>
<evidence type="ECO:0000259" key="17">
    <source>
        <dbReference type="Pfam" id="PF01326"/>
    </source>
</evidence>